<name>A0A8S4SNC9_9NEOP</name>
<dbReference type="AlphaFoldDB" id="A0A8S4SNC9"/>
<dbReference type="Proteomes" id="UP000838756">
    <property type="component" value="Unassembled WGS sequence"/>
</dbReference>
<reference evidence="1" key="1">
    <citation type="submission" date="2022-03" db="EMBL/GenBank/DDBJ databases">
        <authorList>
            <person name="Lindestad O."/>
        </authorList>
    </citation>
    <scope>NUCLEOTIDE SEQUENCE</scope>
</reference>
<keyword evidence="2" id="KW-1185">Reference proteome</keyword>
<dbReference type="EMBL" id="CAKXAJ010026420">
    <property type="protein sequence ID" value="CAH2268166.1"/>
    <property type="molecule type" value="Genomic_DNA"/>
</dbReference>
<sequence>MPCGKRKLVKDWDKPRVIPVIKPSQYEQNEASVKVHWKNVIKTLELSYKDEAFWASQSDVVRELVGPKIFKRIVKIFDLPDEKQYQPRSENTSPDPSELYYQTTSYAPAGPMRAAFSESDFDPAIYEEMGEEDEPGVEQSELWTITSESTDVRRPSRSKSIIRAKSLSTSKSMSKSFSKSMSKSFSKFSKTQMKSASRLSKIMKTGLESSIGEPATTLDDLEVHVSAEKIKQAMRPRFQLKVKNPHFDMLYCNKSETDMIKWKSKYKQKTFEVSASDEFSKKAEIMTKKIAKEFYEWWTGLGNEEFKSEIKRPEDIEDLFQLWFDEHASRGLVLDPKILPCVLKSIADYVGVKKASCPRVLKRQIAYDIHAETSPAHTMAFGTCVPQKMKHVPPNNNTKSVWHCVKIPDDLRTMACVWDDIQHLTSTKAFHAWLQKRPHFPMPPFLKSLEQPGEKKQPFVVPSDYVLKEKASLASVQDLALPISEFSLELKEVLSKLLND</sequence>
<gene>
    <name evidence="1" type="primary">jg8173</name>
    <name evidence="1" type="ORF">PAEG_LOCUS26561</name>
</gene>
<organism evidence="1 2">
    <name type="scientific">Pararge aegeria aegeria</name>
    <dbReference type="NCBI Taxonomy" id="348720"/>
    <lineage>
        <taxon>Eukaryota</taxon>
        <taxon>Metazoa</taxon>
        <taxon>Ecdysozoa</taxon>
        <taxon>Arthropoda</taxon>
        <taxon>Hexapoda</taxon>
        <taxon>Insecta</taxon>
        <taxon>Pterygota</taxon>
        <taxon>Neoptera</taxon>
        <taxon>Endopterygota</taxon>
        <taxon>Lepidoptera</taxon>
        <taxon>Glossata</taxon>
        <taxon>Ditrysia</taxon>
        <taxon>Papilionoidea</taxon>
        <taxon>Nymphalidae</taxon>
        <taxon>Satyrinae</taxon>
        <taxon>Satyrini</taxon>
        <taxon>Parargina</taxon>
        <taxon>Pararge</taxon>
    </lineage>
</organism>
<protein>
    <submittedName>
        <fullName evidence="1">Jg8173 protein</fullName>
    </submittedName>
</protein>
<proteinExistence type="predicted"/>
<evidence type="ECO:0000313" key="1">
    <source>
        <dbReference type="EMBL" id="CAH2268166.1"/>
    </source>
</evidence>
<evidence type="ECO:0000313" key="2">
    <source>
        <dbReference type="Proteomes" id="UP000838756"/>
    </source>
</evidence>
<dbReference type="OrthoDB" id="7423282at2759"/>
<accession>A0A8S4SNC9</accession>
<comment type="caution">
    <text evidence="1">The sequence shown here is derived from an EMBL/GenBank/DDBJ whole genome shotgun (WGS) entry which is preliminary data.</text>
</comment>